<name>B4QWW6_DROSI</name>
<dbReference type="Gene3D" id="1.20.1740.10">
    <property type="entry name" value="Amino acid/polyamine transporter I"/>
    <property type="match status" value="1"/>
</dbReference>
<dbReference type="Proteomes" id="UP000000304">
    <property type="component" value="Chromosome 3R"/>
</dbReference>
<keyword evidence="4 6" id="KW-0472">Membrane</keyword>
<feature type="domain" description="Amino acid permease/ SLC12A" evidence="7">
    <location>
        <begin position="371"/>
        <end position="627"/>
    </location>
</feature>
<dbReference type="PANTHER" id="PTHR11827">
    <property type="entry name" value="SOLUTE CARRIER FAMILY 12, CATION COTRANSPORTERS"/>
    <property type="match status" value="1"/>
</dbReference>
<feature type="transmembrane region" description="Helical" evidence="6">
    <location>
        <begin position="261"/>
        <end position="282"/>
    </location>
</feature>
<dbReference type="HOGENOM" id="CLU_001883_0_0_1"/>
<evidence type="ECO:0000256" key="1">
    <source>
        <dbReference type="ARBA" id="ARBA00004141"/>
    </source>
</evidence>
<evidence type="ECO:0000259" key="7">
    <source>
        <dbReference type="Pfam" id="PF00324"/>
    </source>
</evidence>
<gene>
    <name evidence="9" type="primary">Dsim\GD19613</name>
    <name evidence="9" type="ORF">Dsim_GD19613</name>
</gene>
<reference evidence="9 10" key="1">
    <citation type="journal article" date="2007" name="Nature">
        <title>Evolution of genes and genomes on the Drosophila phylogeny.</title>
        <authorList>
            <consortium name="Drosophila 12 Genomes Consortium"/>
            <person name="Clark A.G."/>
            <person name="Eisen M.B."/>
            <person name="Smith D.R."/>
            <person name="Bergman C.M."/>
            <person name="Oliver B."/>
            <person name="Markow T.A."/>
            <person name="Kaufman T.C."/>
            <person name="Kellis M."/>
            <person name="Gelbart W."/>
            <person name="Iyer V.N."/>
            <person name="Pollard D.A."/>
            <person name="Sackton T.B."/>
            <person name="Larracuente A.M."/>
            <person name="Singh N.D."/>
            <person name="Abad J.P."/>
            <person name="Abt D.N."/>
            <person name="Adryan B."/>
            <person name="Aguade M."/>
            <person name="Akashi H."/>
            <person name="Anderson W.W."/>
            <person name="Aquadro C.F."/>
            <person name="Ardell D.H."/>
            <person name="Arguello R."/>
            <person name="Artieri C.G."/>
            <person name="Barbash D.A."/>
            <person name="Barker D."/>
            <person name="Barsanti P."/>
            <person name="Batterham P."/>
            <person name="Batzoglou S."/>
            <person name="Begun D."/>
            <person name="Bhutkar A."/>
            <person name="Blanco E."/>
            <person name="Bosak S.A."/>
            <person name="Bradley R.K."/>
            <person name="Brand A.D."/>
            <person name="Brent M.R."/>
            <person name="Brooks A.N."/>
            <person name="Brown R.H."/>
            <person name="Butlin R.K."/>
            <person name="Caggese C."/>
            <person name="Calvi B.R."/>
            <person name="Bernardo de Carvalho A."/>
            <person name="Caspi A."/>
            <person name="Castrezana S."/>
            <person name="Celniker S.E."/>
            <person name="Chang J.L."/>
            <person name="Chapple C."/>
            <person name="Chatterji S."/>
            <person name="Chinwalla A."/>
            <person name="Civetta A."/>
            <person name="Clifton S.W."/>
            <person name="Comeron J.M."/>
            <person name="Costello J.C."/>
            <person name="Coyne J.A."/>
            <person name="Daub J."/>
            <person name="David R.G."/>
            <person name="Delcher A.L."/>
            <person name="Delehaunty K."/>
            <person name="Do C.B."/>
            <person name="Ebling H."/>
            <person name="Edwards K."/>
            <person name="Eickbush T."/>
            <person name="Evans J.D."/>
            <person name="Filipski A."/>
            <person name="Findeiss S."/>
            <person name="Freyhult E."/>
            <person name="Fulton L."/>
            <person name="Fulton R."/>
            <person name="Garcia A.C."/>
            <person name="Gardiner A."/>
            <person name="Garfield D.A."/>
            <person name="Garvin B.E."/>
            <person name="Gibson G."/>
            <person name="Gilbert D."/>
            <person name="Gnerre S."/>
            <person name="Godfrey J."/>
            <person name="Good R."/>
            <person name="Gotea V."/>
            <person name="Gravely B."/>
            <person name="Greenberg A.J."/>
            <person name="Griffiths-Jones S."/>
            <person name="Gross S."/>
            <person name="Guigo R."/>
            <person name="Gustafson E.A."/>
            <person name="Haerty W."/>
            <person name="Hahn M.W."/>
            <person name="Halligan D.L."/>
            <person name="Halpern A.L."/>
            <person name="Halter G.M."/>
            <person name="Han M.V."/>
            <person name="Heger A."/>
            <person name="Hillier L."/>
            <person name="Hinrichs A.S."/>
            <person name="Holmes I."/>
            <person name="Hoskins R.A."/>
            <person name="Hubisz M.J."/>
            <person name="Hultmark D."/>
            <person name="Huntley M.A."/>
            <person name="Jaffe D.B."/>
            <person name="Jagadeeshan S."/>
            <person name="Jeck W.R."/>
            <person name="Johnson J."/>
            <person name="Jones C.D."/>
            <person name="Jordan W.C."/>
            <person name="Karpen G.H."/>
            <person name="Kataoka E."/>
            <person name="Keightley P.D."/>
            <person name="Kheradpour P."/>
            <person name="Kirkness E.F."/>
            <person name="Koerich L.B."/>
            <person name="Kristiansen K."/>
            <person name="Kudrna D."/>
            <person name="Kulathinal R.J."/>
            <person name="Kumar S."/>
            <person name="Kwok R."/>
            <person name="Lander E."/>
            <person name="Langley C.H."/>
            <person name="Lapoint R."/>
            <person name="Lazzaro B.P."/>
            <person name="Lee S.J."/>
            <person name="Levesque L."/>
            <person name="Li R."/>
            <person name="Lin C.F."/>
            <person name="Lin M.F."/>
            <person name="Lindblad-Toh K."/>
            <person name="Llopart A."/>
            <person name="Long M."/>
            <person name="Low L."/>
            <person name="Lozovsky E."/>
            <person name="Lu J."/>
            <person name="Luo M."/>
            <person name="Machado C.A."/>
            <person name="Makalowski W."/>
            <person name="Marzo M."/>
            <person name="Matsuda M."/>
            <person name="Matzkin L."/>
            <person name="McAllister B."/>
            <person name="McBride C.S."/>
            <person name="McKernan B."/>
            <person name="McKernan K."/>
            <person name="Mendez-Lago M."/>
            <person name="Minx P."/>
            <person name="Mollenhauer M.U."/>
            <person name="Montooth K."/>
            <person name="Mount S.M."/>
            <person name="Mu X."/>
            <person name="Myers E."/>
            <person name="Negre B."/>
            <person name="Newfeld S."/>
            <person name="Nielsen R."/>
            <person name="Noor M.A."/>
            <person name="O'Grady P."/>
            <person name="Pachter L."/>
            <person name="Papaceit M."/>
            <person name="Parisi M.J."/>
            <person name="Parisi M."/>
            <person name="Parts L."/>
            <person name="Pedersen J.S."/>
            <person name="Pesole G."/>
            <person name="Phillippy A.M."/>
            <person name="Ponting C.P."/>
            <person name="Pop M."/>
            <person name="Porcelli D."/>
            <person name="Powell J.R."/>
            <person name="Prohaska S."/>
            <person name="Pruitt K."/>
            <person name="Puig M."/>
            <person name="Quesneville H."/>
            <person name="Ram K.R."/>
            <person name="Rand D."/>
            <person name="Rasmussen M.D."/>
            <person name="Reed L.K."/>
            <person name="Reenan R."/>
            <person name="Reily A."/>
            <person name="Remington K.A."/>
            <person name="Rieger T.T."/>
            <person name="Ritchie M.G."/>
            <person name="Robin C."/>
            <person name="Rogers Y.H."/>
            <person name="Rohde C."/>
            <person name="Rozas J."/>
            <person name="Rubenfield M.J."/>
            <person name="Ruiz A."/>
            <person name="Russo S."/>
            <person name="Salzberg S.L."/>
            <person name="Sanchez-Gracia A."/>
            <person name="Saranga D.J."/>
            <person name="Sato H."/>
            <person name="Schaeffer S.W."/>
            <person name="Schatz M.C."/>
            <person name="Schlenke T."/>
            <person name="Schwartz R."/>
            <person name="Segarra C."/>
            <person name="Singh R.S."/>
            <person name="Sirot L."/>
            <person name="Sirota M."/>
            <person name="Sisneros N.B."/>
            <person name="Smith C.D."/>
            <person name="Smith T.F."/>
            <person name="Spieth J."/>
            <person name="Stage D.E."/>
            <person name="Stark A."/>
            <person name="Stephan W."/>
            <person name="Strausberg R.L."/>
            <person name="Strempel S."/>
            <person name="Sturgill D."/>
            <person name="Sutton G."/>
            <person name="Sutton G.G."/>
            <person name="Tao W."/>
            <person name="Teichmann S."/>
            <person name="Tobari Y.N."/>
            <person name="Tomimura Y."/>
            <person name="Tsolas J.M."/>
            <person name="Valente V.L."/>
            <person name="Venter E."/>
            <person name="Venter J.C."/>
            <person name="Vicario S."/>
            <person name="Vieira F.G."/>
            <person name="Vilella A.J."/>
            <person name="Villasante A."/>
            <person name="Walenz B."/>
            <person name="Wang J."/>
            <person name="Wasserman M."/>
            <person name="Watts T."/>
            <person name="Wilson D."/>
            <person name="Wilson R.K."/>
            <person name="Wing R.A."/>
            <person name="Wolfner M.F."/>
            <person name="Wong A."/>
            <person name="Wong G.K."/>
            <person name="Wu C.I."/>
            <person name="Wu G."/>
            <person name="Yamamoto D."/>
            <person name="Yang H.P."/>
            <person name="Yang S.P."/>
            <person name="Yorke J.A."/>
            <person name="Yoshida K."/>
            <person name="Zdobnov E."/>
            <person name="Zhang P."/>
            <person name="Zhang Y."/>
            <person name="Zimin A.V."/>
            <person name="Baldwin J."/>
            <person name="Abdouelleil A."/>
            <person name="Abdulkadir J."/>
            <person name="Abebe A."/>
            <person name="Abera B."/>
            <person name="Abreu J."/>
            <person name="Acer S.C."/>
            <person name="Aftuck L."/>
            <person name="Alexander A."/>
            <person name="An P."/>
            <person name="Anderson E."/>
            <person name="Anderson S."/>
            <person name="Arachi H."/>
            <person name="Azer M."/>
            <person name="Bachantsang P."/>
            <person name="Barry A."/>
            <person name="Bayul T."/>
            <person name="Berlin A."/>
            <person name="Bessette D."/>
            <person name="Bloom T."/>
            <person name="Blye J."/>
            <person name="Boguslavskiy L."/>
            <person name="Bonnet C."/>
            <person name="Boukhgalter B."/>
            <person name="Bourzgui I."/>
            <person name="Brown A."/>
            <person name="Cahill P."/>
            <person name="Channer S."/>
            <person name="Cheshatsang Y."/>
            <person name="Chuda L."/>
            <person name="Citroen M."/>
            <person name="Collymore A."/>
            <person name="Cooke P."/>
            <person name="Costello M."/>
            <person name="D'Aco K."/>
            <person name="Daza R."/>
            <person name="De Haan G."/>
            <person name="DeGray S."/>
            <person name="DeMaso C."/>
            <person name="Dhargay N."/>
            <person name="Dooley K."/>
            <person name="Dooley E."/>
            <person name="Doricent M."/>
            <person name="Dorje P."/>
            <person name="Dorjee K."/>
            <person name="Dupes A."/>
            <person name="Elong R."/>
            <person name="Falk J."/>
            <person name="Farina A."/>
            <person name="Faro S."/>
            <person name="Ferguson D."/>
            <person name="Fisher S."/>
            <person name="Foley C.D."/>
            <person name="Franke A."/>
            <person name="Friedrich D."/>
            <person name="Gadbois L."/>
            <person name="Gearin G."/>
            <person name="Gearin C.R."/>
            <person name="Giannoukos G."/>
            <person name="Goode T."/>
            <person name="Graham J."/>
            <person name="Grandbois E."/>
            <person name="Grewal S."/>
            <person name="Gyaltsen K."/>
            <person name="Hafez N."/>
            <person name="Hagos B."/>
            <person name="Hall J."/>
            <person name="Henson C."/>
            <person name="Hollinger A."/>
            <person name="Honan T."/>
            <person name="Huard M.D."/>
            <person name="Hughes L."/>
            <person name="Hurhula B."/>
            <person name="Husby M.E."/>
            <person name="Kamat A."/>
            <person name="Kanga B."/>
            <person name="Kashin S."/>
            <person name="Khazanovich D."/>
            <person name="Kisner P."/>
            <person name="Lance K."/>
            <person name="Lara M."/>
            <person name="Lee W."/>
            <person name="Lennon N."/>
            <person name="Letendre F."/>
            <person name="LeVine R."/>
            <person name="Lipovsky A."/>
            <person name="Liu X."/>
            <person name="Liu J."/>
            <person name="Liu S."/>
            <person name="Lokyitsang T."/>
            <person name="Lokyitsang Y."/>
            <person name="Lubonja R."/>
            <person name="Lui A."/>
            <person name="MacDonald P."/>
            <person name="Magnisalis V."/>
            <person name="Maru K."/>
            <person name="Matthews C."/>
            <person name="McCusker W."/>
            <person name="McDonough S."/>
            <person name="Mehta T."/>
            <person name="Meldrim J."/>
            <person name="Meneus L."/>
            <person name="Mihai O."/>
            <person name="Mihalev A."/>
            <person name="Mihova T."/>
            <person name="Mittelman R."/>
            <person name="Mlenga V."/>
            <person name="Montmayeur A."/>
            <person name="Mulrain L."/>
            <person name="Navidi A."/>
            <person name="Naylor J."/>
            <person name="Negash T."/>
            <person name="Nguyen T."/>
            <person name="Nguyen N."/>
            <person name="Nicol R."/>
            <person name="Norbu C."/>
            <person name="Norbu N."/>
            <person name="Novod N."/>
            <person name="O'Neill B."/>
            <person name="Osman S."/>
            <person name="Markiewicz E."/>
            <person name="Oyono O.L."/>
            <person name="Patti C."/>
            <person name="Phunkhang P."/>
            <person name="Pierre F."/>
            <person name="Priest M."/>
            <person name="Raghuraman S."/>
            <person name="Rege F."/>
            <person name="Reyes R."/>
            <person name="Rise C."/>
            <person name="Rogov P."/>
            <person name="Ross K."/>
            <person name="Ryan E."/>
            <person name="Settipalli S."/>
            <person name="Shea T."/>
            <person name="Sherpa N."/>
            <person name="Shi L."/>
            <person name="Shih D."/>
            <person name="Sparrow T."/>
            <person name="Spaulding J."/>
            <person name="Stalker J."/>
            <person name="Stange-Thomann N."/>
            <person name="Stavropoulos S."/>
            <person name="Stone C."/>
            <person name="Strader C."/>
            <person name="Tesfaye S."/>
            <person name="Thomson T."/>
            <person name="Thoulutsang Y."/>
            <person name="Thoulutsang D."/>
            <person name="Topham K."/>
            <person name="Topping I."/>
            <person name="Tsamla T."/>
            <person name="Vassiliev H."/>
            <person name="Vo A."/>
            <person name="Wangchuk T."/>
            <person name="Wangdi T."/>
            <person name="Weiand M."/>
            <person name="Wilkinson J."/>
            <person name="Wilson A."/>
            <person name="Yadav S."/>
            <person name="Young G."/>
            <person name="Yu Q."/>
            <person name="Zembek L."/>
            <person name="Zhong D."/>
            <person name="Zimmer A."/>
            <person name="Zwirko Z."/>
            <person name="Jaffe D.B."/>
            <person name="Alvarez P."/>
            <person name="Brockman W."/>
            <person name="Butler J."/>
            <person name="Chin C."/>
            <person name="Gnerre S."/>
            <person name="Grabherr M."/>
            <person name="Kleber M."/>
            <person name="Mauceli E."/>
            <person name="MacCallum I."/>
        </authorList>
    </citation>
    <scope>NUCLEOTIDE SEQUENCE [LARGE SCALE GENOMIC DNA]</scope>
    <source>
        <strain evidence="10">white501</strain>
    </source>
</reference>
<feature type="transmembrane region" description="Helical" evidence="6">
    <location>
        <begin position="136"/>
        <end position="156"/>
    </location>
</feature>
<dbReference type="InterPro" id="IPR018491">
    <property type="entry name" value="SLC12_C"/>
</dbReference>
<dbReference type="InterPro" id="IPR004841">
    <property type="entry name" value="AA-permease/SLC12A_dom"/>
</dbReference>
<protein>
    <submittedName>
        <fullName evidence="9">GD19613</fullName>
    </submittedName>
</protein>
<evidence type="ECO:0000256" key="6">
    <source>
        <dbReference type="SAM" id="Phobius"/>
    </source>
</evidence>
<feature type="region of interest" description="Disordered" evidence="5">
    <location>
        <begin position="1"/>
        <end position="59"/>
    </location>
</feature>
<evidence type="ECO:0000256" key="5">
    <source>
        <dbReference type="SAM" id="MobiDB-lite"/>
    </source>
</evidence>
<dbReference type="SUPFAM" id="SSF81665">
    <property type="entry name" value="Calcium ATPase, transmembrane domain M"/>
    <property type="match status" value="1"/>
</dbReference>
<keyword evidence="3 6" id="KW-1133">Transmembrane helix</keyword>
<dbReference type="GO" id="GO:0055078">
    <property type="term" value="P:sodium ion homeostasis"/>
    <property type="evidence" value="ECO:0007669"/>
    <property type="project" value="TreeGrafter"/>
</dbReference>
<evidence type="ECO:0000256" key="4">
    <source>
        <dbReference type="ARBA" id="ARBA00023136"/>
    </source>
</evidence>
<dbReference type="FunFam" id="1.20.1740.10:FF:000022">
    <property type="entry name" value="Bumetanide-sensitive na-k-cl cotransport protein"/>
    <property type="match status" value="2"/>
</dbReference>
<dbReference type="GO" id="GO:0055075">
    <property type="term" value="P:potassium ion homeostasis"/>
    <property type="evidence" value="ECO:0007669"/>
    <property type="project" value="TreeGrafter"/>
</dbReference>
<dbReference type="GO" id="GO:0016020">
    <property type="term" value="C:membrane"/>
    <property type="evidence" value="ECO:0007669"/>
    <property type="project" value="UniProtKB-SubCell"/>
</dbReference>
<dbReference type="PANTHER" id="PTHR11827:SF48">
    <property type="entry name" value="GH09711P"/>
    <property type="match status" value="1"/>
</dbReference>
<feature type="transmembrane region" description="Helical" evidence="6">
    <location>
        <begin position="489"/>
        <end position="510"/>
    </location>
</feature>
<dbReference type="OrthoDB" id="2020542at2759"/>
<feature type="transmembrane region" description="Helical" evidence="6">
    <location>
        <begin position="367"/>
        <end position="389"/>
    </location>
</feature>
<feature type="domain" description="SLC12A transporter C-terminal" evidence="8">
    <location>
        <begin position="636"/>
        <end position="1053"/>
    </location>
</feature>
<dbReference type="InterPro" id="IPR023298">
    <property type="entry name" value="ATPase_P-typ_TM_dom_sf"/>
</dbReference>
<evidence type="ECO:0000313" key="9">
    <source>
        <dbReference type="EMBL" id="EDX11728.1"/>
    </source>
</evidence>
<accession>B4QWW6</accession>
<dbReference type="GO" id="GO:0006884">
    <property type="term" value="P:cell volume homeostasis"/>
    <property type="evidence" value="ECO:0007669"/>
    <property type="project" value="TreeGrafter"/>
</dbReference>
<evidence type="ECO:0000256" key="2">
    <source>
        <dbReference type="ARBA" id="ARBA00022692"/>
    </source>
</evidence>
<proteinExistence type="predicted"/>
<feature type="transmembrane region" description="Helical" evidence="6">
    <location>
        <begin position="546"/>
        <end position="563"/>
    </location>
</feature>
<dbReference type="Pfam" id="PF03522">
    <property type="entry name" value="SLC12"/>
    <property type="match status" value="1"/>
</dbReference>
<dbReference type="GO" id="GO:0055064">
    <property type="term" value="P:chloride ion homeostasis"/>
    <property type="evidence" value="ECO:0007669"/>
    <property type="project" value="TreeGrafter"/>
</dbReference>
<dbReference type="GO" id="GO:0008511">
    <property type="term" value="F:sodium:potassium:chloride symporter activity"/>
    <property type="evidence" value="ECO:0007669"/>
    <property type="project" value="TreeGrafter"/>
</dbReference>
<feature type="domain" description="Amino acid permease/ SLC12A" evidence="7">
    <location>
        <begin position="141"/>
        <end position="335"/>
    </location>
</feature>
<feature type="transmembrane region" description="Helical" evidence="6">
    <location>
        <begin position="168"/>
        <end position="191"/>
    </location>
</feature>
<dbReference type="EMBL" id="CM000364">
    <property type="protein sequence ID" value="EDX11728.1"/>
    <property type="molecule type" value="Genomic_DNA"/>
</dbReference>
<dbReference type="Pfam" id="PF00324">
    <property type="entry name" value="AA_permease"/>
    <property type="match status" value="2"/>
</dbReference>
<dbReference type="GO" id="GO:1990573">
    <property type="term" value="P:potassium ion import across plasma membrane"/>
    <property type="evidence" value="ECO:0007669"/>
    <property type="project" value="TreeGrafter"/>
</dbReference>
<comment type="subcellular location">
    <subcellularLocation>
        <location evidence="1">Membrane</location>
        <topology evidence="1">Multi-pass membrane protein</topology>
    </subcellularLocation>
</comment>
<feature type="transmembrane region" description="Helical" evidence="6">
    <location>
        <begin position="516"/>
        <end position="534"/>
    </location>
</feature>
<organism evidence="9 10">
    <name type="scientific">Drosophila simulans</name>
    <name type="common">Fruit fly</name>
    <dbReference type="NCBI Taxonomy" id="7240"/>
    <lineage>
        <taxon>Eukaryota</taxon>
        <taxon>Metazoa</taxon>
        <taxon>Ecdysozoa</taxon>
        <taxon>Arthropoda</taxon>
        <taxon>Hexapoda</taxon>
        <taxon>Insecta</taxon>
        <taxon>Pterygota</taxon>
        <taxon>Neoptera</taxon>
        <taxon>Endopterygota</taxon>
        <taxon>Diptera</taxon>
        <taxon>Brachycera</taxon>
        <taxon>Muscomorpha</taxon>
        <taxon>Ephydroidea</taxon>
        <taxon>Drosophilidae</taxon>
        <taxon>Drosophila</taxon>
        <taxon>Sophophora</taxon>
    </lineage>
</organism>
<keyword evidence="10" id="KW-1185">Reference proteome</keyword>
<dbReference type="InterPro" id="IPR004842">
    <property type="entry name" value="SLC12A_fam"/>
</dbReference>
<keyword evidence="2 6" id="KW-0812">Transmembrane</keyword>
<sequence>MADRFQISKVNGTANAGYDGEAGSAESDQADAAHPLPPTSNENHLHPKAPGETGENRRSSRLSFRGFGNFLRKSDAERKFSLAQLTKESLPRLDNYRISMRNLKRPSIGELQGEAVDQSITIPEPEPEATGGHIKLGWIVGVLIPCLLNIWGVMLFLRLSWVVAESGILQSLIIITISAVVCVITTLSLSAISTNGEVKGGGVYFIISRSLGPEFGASVGVVFAFANAVSASMNTIGFCESLNVLLKNNDLKIVDNGINDIRIVGSVTVLVLILICCVGMEWETKAQNFLIVTIVLAIFNFLIGAAIGPQGNEEHISRGFVGFSWATLKENFGSDYRYAEGRDGHPGGSKYLRRPQGCRSCYTEGTFWSLLISMSSYALFVLFAGGAAVRDASGIPADLVNGTIISSELPCMATGNCTWGLFNSYEMMQEMSLWGPLIYAGCFAATLSTALTNLLSVPRLVQALGIDQIYPGLIFFSKPYGKHGEPYRGYVLTFFITTGFLLIGELNLIAPLISTFYLASYALINFCTFHAAFVKPLGWRPTFKYYNAWLSLFGFAMCVAIMFLINYVAAIITFGIIFALYLVVMYRKPEANWGSTTQAQQYKAALMAVHRLQNVSDHVKNYHPQVLVLSGDPKTRPPLVDFGYLLTKNNSLMFVANIIPVRVGYKNRQHLVKDGQKYLDARKIKAFYNVIDGFSLEDGINALTKSTGFGKMSPNIVLVGYKPDWNRCRKEEVESYFSILYNAFSQRMGVALLRLPNGLDFSELSSEVTLPANGMGHMHTANAHGFTNELMPAANAASELLHIDSNLNLASMDSPNSSFTMPQPAPMPNMQRNSRSYKVTSSDEPAVTYHTKGGSDIPQNLLDAMTIFTRKQPKGTIDVFWLYDDGGLTILLPYIISMRSHWQNSKLRVFAMCHGKDEEQEEKSMASLLTKFRIKYSELIMLKGVSEQPRADTVLKHKRLIEPFRRGARNEFGITDDELQSMSEKTNRQLRIHELVVKHSSNASLVVMSLPMPRKEAISAPLYMSWLEMLTSDMKCPVALARGNQTPVLTLYS</sequence>
<dbReference type="OMA" id="CKMRIFA"/>
<dbReference type="AlphaFoldDB" id="B4QWW6"/>
<dbReference type="PhylomeDB" id="B4QWW6"/>
<evidence type="ECO:0000256" key="3">
    <source>
        <dbReference type="ARBA" id="ARBA00022989"/>
    </source>
</evidence>
<evidence type="ECO:0000313" key="10">
    <source>
        <dbReference type="Proteomes" id="UP000000304"/>
    </source>
</evidence>
<evidence type="ECO:0000259" key="8">
    <source>
        <dbReference type="Pfam" id="PF03522"/>
    </source>
</evidence>
<dbReference type="STRING" id="7240.B4QWW6"/>
<feature type="transmembrane region" description="Helical" evidence="6">
    <location>
        <begin position="289"/>
        <end position="308"/>
    </location>
</feature>
<feature type="transmembrane region" description="Helical" evidence="6">
    <location>
        <begin position="433"/>
        <end position="454"/>
    </location>
</feature>